<feature type="region of interest" description="Disordered" evidence="8">
    <location>
        <begin position="518"/>
        <end position="576"/>
    </location>
</feature>
<dbReference type="GO" id="GO:0000981">
    <property type="term" value="F:DNA-binding transcription factor activity, RNA polymerase II-specific"/>
    <property type="evidence" value="ECO:0007669"/>
    <property type="project" value="InterPro"/>
</dbReference>
<dbReference type="EMBL" id="JAFEKC020000018">
    <property type="protein sequence ID" value="KAK0509815.1"/>
    <property type="molecule type" value="Genomic_DNA"/>
</dbReference>
<keyword evidence="4 6" id="KW-0371">Homeobox</keyword>
<comment type="caution">
    <text evidence="10">The sequence shown here is derived from an EMBL/GenBank/DDBJ whole genome shotgun (WGS) entry which is preliminary data.</text>
</comment>
<dbReference type="Proteomes" id="UP001166286">
    <property type="component" value="Unassembled WGS sequence"/>
</dbReference>
<evidence type="ECO:0000256" key="6">
    <source>
        <dbReference type="PROSITE-ProRule" id="PRU00108"/>
    </source>
</evidence>
<dbReference type="PANTHER" id="PTHR24341">
    <property type="entry name" value="HOMEOBOX PROTEIN ENGRAILED"/>
    <property type="match status" value="1"/>
</dbReference>
<feature type="compositionally biased region" description="Low complexity" evidence="8">
    <location>
        <begin position="552"/>
        <end position="576"/>
    </location>
</feature>
<feature type="compositionally biased region" description="Polar residues" evidence="8">
    <location>
        <begin position="371"/>
        <end position="380"/>
    </location>
</feature>
<dbReference type="PROSITE" id="PS00027">
    <property type="entry name" value="HOMEOBOX_1"/>
    <property type="match status" value="1"/>
</dbReference>
<dbReference type="CDD" id="cd00086">
    <property type="entry name" value="homeodomain"/>
    <property type="match status" value="1"/>
</dbReference>
<feature type="region of interest" description="Disordered" evidence="8">
    <location>
        <begin position="1"/>
        <end position="27"/>
    </location>
</feature>
<evidence type="ECO:0000313" key="11">
    <source>
        <dbReference type="Proteomes" id="UP001166286"/>
    </source>
</evidence>
<dbReference type="InterPro" id="IPR001356">
    <property type="entry name" value="HD"/>
</dbReference>
<feature type="compositionally biased region" description="Polar residues" evidence="8">
    <location>
        <begin position="10"/>
        <end position="27"/>
    </location>
</feature>
<evidence type="ECO:0000256" key="1">
    <source>
        <dbReference type="ARBA" id="ARBA00004123"/>
    </source>
</evidence>
<protein>
    <recommendedName>
        <fullName evidence="9">Homeobox domain-containing protein</fullName>
    </recommendedName>
</protein>
<gene>
    <name evidence="10" type="ORF">JMJ35_008209</name>
</gene>
<keyword evidence="5 6" id="KW-0539">Nucleus</keyword>
<dbReference type="Gene3D" id="1.10.10.60">
    <property type="entry name" value="Homeodomain-like"/>
    <property type="match status" value="1"/>
</dbReference>
<feature type="region of interest" description="Disordered" evidence="8">
    <location>
        <begin position="371"/>
        <end position="452"/>
    </location>
</feature>
<comment type="similarity">
    <text evidence="2">Belongs to the engrailed homeobox family.</text>
</comment>
<evidence type="ECO:0000256" key="7">
    <source>
        <dbReference type="RuleBase" id="RU000682"/>
    </source>
</evidence>
<dbReference type="AlphaFoldDB" id="A0AA39QV93"/>
<dbReference type="SUPFAM" id="SSF46689">
    <property type="entry name" value="Homeodomain-like"/>
    <property type="match status" value="1"/>
</dbReference>
<accession>A0AA39QV93</accession>
<evidence type="ECO:0000256" key="8">
    <source>
        <dbReference type="SAM" id="MobiDB-lite"/>
    </source>
</evidence>
<evidence type="ECO:0000256" key="2">
    <source>
        <dbReference type="ARBA" id="ARBA00010896"/>
    </source>
</evidence>
<dbReference type="PANTHER" id="PTHR24341:SF6">
    <property type="entry name" value="HOMEOBOX PROTEIN INVECTED"/>
    <property type="match status" value="1"/>
</dbReference>
<feature type="compositionally biased region" description="Basic and acidic residues" evidence="8">
    <location>
        <begin position="689"/>
        <end position="699"/>
    </location>
</feature>
<feature type="region of interest" description="Disordered" evidence="8">
    <location>
        <begin position="297"/>
        <end position="330"/>
    </location>
</feature>
<dbReference type="Pfam" id="PF00046">
    <property type="entry name" value="Homeodomain"/>
    <property type="match status" value="1"/>
</dbReference>
<evidence type="ECO:0000259" key="9">
    <source>
        <dbReference type="PROSITE" id="PS50071"/>
    </source>
</evidence>
<dbReference type="InterPro" id="IPR017970">
    <property type="entry name" value="Homeobox_CS"/>
</dbReference>
<feature type="domain" description="Homeobox" evidence="9">
    <location>
        <begin position="67"/>
        <end position="127"/>
    </location>
</feature>
<keyword evidence="3 6" id="KW-0238">DNA-binding</keyword>
<evidence type="ECO:0000256" key="3">
    <source>
        <dbReference type="ARBA" id="ARBA00023125"/>
    </source>
</evidence>
<dbReference type="PROSITE" id="PS50071">
    <property type="entry name" value="HOMEOBOX_2"/>
    <property type="match status" value="1"/>
</dbReference>
<dbReference type="SMART" id="SM00389">
    <property type="entry name" value="HOX"/>
    <property type="match status" value="1"/>
</dbReference>
<dbReference type="GO" id="GO:0003677">
    <property type="term" value="F:DNA binding"/>
    <property type="evidence" value="ECO:0007669"/>
    <property type="project" value="UniProtKB-UniRule"/>
</dbReference>
<name>A0AA39QV93_9LECA</name>
<proteinExistence type="inferred from homology"/>
<dbReference type="InterPro" id="IPR009057">
    <property type="entry name" value="Homeodomain-like_sf"/>
</dbReference>
<keyword evidence="11" id="KW-1185">Reference proteome</keyword>
<organism evidence="10 11">
    <name type="scientific">Cladonia borealis</name>
    <dbReference type="NCBI Taxonomy" id="184061"/>
    <lineage>
        <taxon>Eukaryota</taxon>
        <taxon>Fungi</taxon>
        <taxon>Dikarya</taxon>
        <taxon>Ascomycota</taxon>
        <taxon>Pezizomycotina</taxon>
        <taxon>Lecanoromycetes</taxon>
        <taxon>OSLEUM clade</taxon>
        <taxon>Lecanoromycetidae</taxon>
        <taxon>Lecanorales</taxon>
        <taxon>Lecanorineae</taxon>
        <taxon>Cladoniaceae</taxon>
        <taxon>Cladonia</taxon>
    </lineage>
</organism>
<dbReference type="InterPro" id="IPR050720">
    <property type="entry name" value="Engrailed_Homeobox_TFs"/>
</dbReference>
<feature type="DNA-binding region" description="Homeobox" evidence="6">
    <location>
        <begin position="69"/>
        <end position="128"/>
    </location>
</feature>
<feature type="region of interest" description="Disordered" evidence="8">
    <location>
        <begin position="661"/>
        <end position="735"/>
    </location>
</feature>
<reference evidence="10" key="1">
    <citation type="submission" date="2023-03" db="EMBL/GenBank/DDBJ databases">
        <title>Complete genome of Cladonia borealis.</title>
        <authorList>
            <person name="Park H."/>
        </authorList>
    </citation>
    <scope>NUCLEOTIDE SEQUENCE</scope>
    <source>
        <strain evidence="10">ANT050790</strain>
    </source>
</reference>
<evidence type="ECO:0000256" key="4">
    <source>
        <dbReference type="ARBA" id="ARBA00023155"/>
    </source>
</evidence>
<evidence type="ECO:0000313" key="10">
    <source>
        <dbReference type="EMBL" id="KAK0509815.1"/>
    </source>
</evidence>
<comment type="subcellular location">
    <subcellularLocation>
        <location evidence="1 6 7">Nucleus</location>
    </subcellularLocation>
</comment>
<evidence type="ECO:0000256" key="5">
    <source>
        <dbReference type="ARBA" id="ARBA00023242"/>
    </source>
</evidence>
<sequence>MDYSRFELPRTQSGFAPTDSQYNVPSSFPTHSSPDFHGIESGSFGPGYLPHHKRQGSQGMSMANIEEGDTASRSRLTQEQLAHLEQEFTMRYKPNTEYKKALAESMGVEYHKVNNWFQNRRAKAKHQTSQDVPRFDLSTDEEAGEFPARNLTSQLEGMSQPQPATHFSPPDQGHFLSGEFPTSLDYHNLDNVQPHYSIHPGTLTNNINGASVYESNGLPSDFANVVSTESIWPGNDLYAISMPKMPTPTILEQDPFSWSPVSSSDHPGQLNALDFATTDSKSHSHSMYQNTINGDLIGNPSSQTFGTTSSEDGEQTKLITPPQETSPMPELNQGVFARRESNSSELAQDFDTIHLQQQQPQGLALYTTSNSMAVPDTNSGHGLATPDISPDPAAMKTPTANGHDLASRRKRQRPPTLQPDSGRSVSYAGPATLSPHLRIASPGSGKMSPVRRIKSTGNNLNIMTGRVAKPGSISAQMSPRNYESCFQVVKSSEPKPSSGLNAIVTQSSSADVHVLNSSSPATFAPKPHPRWPAYPSQYGAPDPTLDHGSQFPSQLAASFSLPPSPPNHSNTTSPPLQVEQLSYPQQMSYHCPQSAPPHLTSFFEVSPPMGPGTFTPGGWPTPSITPPEPYRDGTNMPVPLRPNNHALHHSQSQHFNYFQAPQPTFHGYPPGLGPFQPHHHPFSSAPSPAKKELDIKIEKGPPPPRELSQMSQEHKTYVFSHSTPDDYSPATNSKR</sequence>
<feature type="compositionally biased region" description="Polar residues" evidence="8">
    <location>
        <begin position="297"/>
        <end position="310"/>
    </location>
</feature>
<dbReference type="GO" id="GO:0016586">
    <property type="term" value="C:RSC-type complex"/>
    <property type="evidence" value="ECO:0007669"/>
    <property type="project" value="TreeGrafter"/>
</dbReference>